<dbReference type="InterPro" id="IPR001372">
    <property type="entry name" value="Dynein_light_chain_typ-1/2"/>
</dbReference>
<dbReference type="GO" id="GO:0005634">
    <property type="term" value="C:nucleus"/>
    <property type="evidence" value="ECO:0007669"/>
    <property type="project" value="UniProtKB-SubCell"/>
</dbReference>
<keyword evidence="7" id="KW-0509">mRNA transport</keyword>
<dbReference type="Pfam" id="PF01221">
    <property type="entry name" value="Dynein_light"/>
    <property type="match status" value="2"/>
</dbReference>
<evidence type="ECO:0000256" key="6">
    <source>
        <dbReference type="ARBA" id="ARBA00022701"/>
    </source>
</evidence>
<keyword evidence="4" id="KW-0813">Transport</keyword>
<organism evidence="11 12">
    <name type="scientific">Ascaris lumbricoides</name>
    <name type="common">Giant roundworm</name>
    <dbReference type="NCBI Taxonomy" id="6252"/>
    <lineage>
        <taxon>Eukaryota</taxon>
        <taxon>Metazoa</taxon>
        <taxon>Ecdysozoa</taxon>
        <taxon>Nematoda</taxon>
        <taxon>Chromadorea</taxon>
        <taxon>Rhabditida</taxon>
        <taxon>Spirurina</taxon>
        <taxon>Ascaridomorpha</taxon>
        <taxon>Ascaridoidea</taxon>
        <taxon>Ascarididae</taxon>
        <taxon>Ascaris</taxon>
    </lineage>
</organism>
<dbReference type="InterPro" id="IPR037177">
    <property type="entry name" value="DLC_sf"/>
</dbReference>
<dbReference type="PANTHER" id="PTHR11886:SF88">
    <property type="entry name" value="DYNEIN LIGHT CHAIN"/>
    <property type="match status" value="1"/>
</dbReference>
<dbReference type="PANTHER" id="PTHR11886">
    <property type="entry name" value="DYNEIN LIGHT CHAIN"/>
    <property type="match status" value="1"/>
</dbReference>
<dbReference type="GO" id="GO:0007017">
    <property type="term" value="P:microtubule-based process"/>
    <property type="evidence" value="ECO:0007669"/>
    <property type="project" value="InterPro"/>
</dbReference>
<proteinExistence type="predicted"/>
<dbReference type="GO" id="GO:0045505">
    <property type="term" value="F:dynein intermediate chain binding"/>
    <property type="evidence" value="ECO:0007669"/>
    <property type="project" value="TreeGrafter"/>
</dbReference>
<evidence type="ECO:0000313" key="11">
    <source>
        <dbReference type="Proteomes" id="UP000036681"/>
    </source>
</evidence>
<evidence type="ECO:0000256" key="1">
    <source>
        <dbReference type="ARBA" id="ARBA00004123"/>
    </source>
</evidence>
<evidence type="ECO:0000256" key="9">
    <source>
        <dbReference type="ARBA" id="ARBA00023212"/>
    </source>
</evidence>
<evidence type="ECO:0000256" key="8">
    <source>
        <dbReference type="ARBA" id="ARBA00022927"/>
    </source>
</evidence>
<dbReference type="SUPFAM" id="SSF54648">
    <property type="entry name" value="DLC"/>
    <property type="match status" value="2"/>
</dbReference>
<evidence type="ECO:0000256" key="5">
    <source>
        <dbReference type="ARBA" id="ARBA00022490"/>
    </source>
</evidence>
<protein>
    <recommendedName>
        <fullName evidence="3">Dynein light chain 1, cytoplasmic</fullName>
    </recommendedName>
</protein>
<evidence type="ECO:0000256" key="2">
    <source>
        <dbReference type="ARBA" id="ARBA00004245"/>
    </source>
</evidence>
<dbReference type="WBParaSite" id="ALUE_0001732601-mRNA-1">
    <property type="protein sequence ID" value="ALUE_0001732601-mRNA-1"/>
    <property type="gene ID" value="ALUE_0001732601"/>
</dbReference>
<keyword evidence="11" id="KW-1185">Reference proteome</keyword>
<accession>A0A0M3IGB6</accession>
<keyword evidence="5" id="KW-0963">Cytoplasm</keyword>
<comment type="subcellular location">
    <subcellularLocation>
        <location evidence="2">Cytoplasm</location>
        <location evidence="2">Cytoskeleton</location>
    </subcellularLocation>
    <subcellularLocation>
        <location evidence="1">Nucleus</location>
    </subcellularLocation>
</comment>
<dbReference type="Gene3D" id="3.30.740.10">
    <property type="entry name" value="Protein Inhibitor Of Neuronal Nitric Oxide Synthase"/>
    <property type="match status" value="2"/>
</dbReference>
<dbReference type="GO" id="GO:0005874">
    <property type="term" value="C:microtubule"/>
    <property type="evidence" value="ECO:0007669"/>
    <property type="project" value="UniProtKB-KW"/>
</dbReference>
<reference evidence="12" key="1">
    <citation type="submission" date="2017-02" db="UniProtKB">
        <authorList>
            <consortium name="WormBaseParasite"/>
        </authorList>
    </citation>
    <scope>IDENTIFICATION</scope>
</reference>
<sequence length="208" mass="23366">MMNCRRASKQWRAACVKNDVVPIKKPPLILKGTNFSEDLQNTAVEVTNQALEKCGIENEIASFIKLRFDNEVGPTWHCIVGRNFGSHVAYESFIHFTVAKVTILRASKQWRAACVKNDVVPIKKPPLILKGTNFSEDLQNTAVEVTNQALEKCGIENEIASFIKLRFDNEVGPTWHCIVGRNFGSHVAYESFIHFTVAKVTILLFKCG</sequence>
<keyword evidence="10" id="KW-0539">Nucleus</keyword>
<name>A0A0M3IGB6_ASCLU</name>
<dbReference type="SMART" id="SM01375">
    <property type="entry name" value="Dynein_light"/>
    <property type="match status" value="2"/>
</dbReference>
<dbReference type="FunFam" id="3.30.740.10:FF:000005">
    <property type="entry name" value="Dynein light chain"/>
    <property type="match status" value="2"/>
</dbReference>
<evidence type="ECO:0000256" key="4">
    <source>
        <dbReference type="ARBA" id="ARBA00022448"/>
    </source>
</evidence>
<dbReference type="Proteomes" id="UP000036681">
    <property type="component" value="Unplaced"/>
</dbReference>
<dbReference type="GO" id="GO:0015031">
    <property type="term" value="P:protein transport"/>
    <property type="evidence" value="ECO:0007669"/>
    <property type="project" value="UniProtKB-KW"/>
</dbReference>
<dbReference type="GO" id="GO:0051028">
    <property type="term" value="P:mRNA transport"/>
    <property type="evidence" value="ECO:0007669"/>
    <property type="project" value="UniProtKB-KW"/>
</dbReference>
<dbReference type="AlphaFoldDB" id="A0A0M3IGB6"/>
<keyword evidence="8" id="KW-0653">Protein transport</keyword>
<keyword evidence="9" id="KW-0206">Cytoskeleton</keyword>
<evidence type="ECO:0000313" key="12">
    <source>
        <dbReference type="WBParaSite" id="ALUE_0001732601-mRNA-1"/>
    </source>
</evidence>
<evidence type="ECO:0000256" key="3">
    <source>
        <dbReference type="ARBA" id="ARBA00015062"/>
    </source>
</evidence>
<dbReference type="GO" id="GO:0005868">
    <property type="term" value="C:cytoplasmic dynein complex"/>
    <property type="evidence" value="ECO:0007669"/>
    <property type="project" value="TreeGrafter"/>
</dbReference>
<evidence type="ECO:0000256" key="7">
    <source>
        <dbReference type="ARBA" id="ARBA00022816"/>
    </source>
</evidence>
<keyword evidence="6" id="KW-0493">Microtubule</keyword>
<evidence type="ECO:0000256" key="10">
    <source>
        <dbReference type="ARBA" id="ARBA00023242"/>
    </source>
</evidence>